<protein>
    <submittedName>
        <fullName evidence="3">DUF4935 domain-containing protein</fullName>
    </submittedName>
</protein>
<proteinExistence type="predicted"/>
<dbReference type="AlphaFoldDB" id="A0A939KNP5"/>
<comment type="caution">
    <text evidence="3">The sequence shown here is derived from an EMBL/GenBank/DDBJ whole genome shotgun (WGS) entry which is preliminary data.</text>
</comment>
<evidence type="ECO:0000259" key="2">
    <source>
        <dbReference type="Pfam" id="PF16289"/>
    </source>
</evidence>
<accession>A0A939KNP5</accession>
<feature type="compositionally biased region" description="Low complexity" evidence="1">
    <location>
        <begin position="220"/>
        <end position="230"/>
    </location>
</feature>
<dbReference type="RefSeq" id="WP_207615612.1">
    <property type="nucleotide sequence ID" value="NZ_JAFNLL010000013.1"/>
</dbReference>
<reference evidence="3" key="1">
    <citation type="submission" date="2021-03" db="EMBL/GenBank/DDBJ databases">
        <title>A new species, PO-11, isolated from a karst cave deposit.</title>
        <authorList>
            <person name="Zhaoxiaoyong W."/>
        </authorList>
    </citation>
    <scope>NUCLEOTIDE SEQUENCE</scope>
    <source>
        <strain evidence="3">PO-11</strain>
    </source>
</reference>
<feature type="region of interest" description="Disordered" evidence="1">
    <location>
        <begin position="220"/>
        <end position="259"/>
    </location>
</feature>
<keyword evidence="4" id="KW-1185">Reference proteome</keyword>
<gene>
    <name evidence="3" type="ORF">J1902_07405</name>
</gene>
<evidence type="ECO:0000313" key="4">
    <source>
        <dbReference type="Proteomes" id="UP000664164"/>
    </source>
</evidence>
<feature type="domain" description="DUF4935" evidence="2">
    <location>
        <begin position="15"/>
        <end position="185"/>
    </location>
</feature>
<name>A0A939KNP5_9MICC</name>
<dbReference type="Proteomes" id="UP000664164">
    <property type="component" value="Unassembled WGS sequence"/>
</dbReference>
<evidence type="ECO:0000256" key="1">
    <source>
        <dbReference type="SAM" id="MobiDB-lite"/>
    </source>
</evidence>
<dbReference type="Pfam" id="PF16289">
    <property type="entry name" value="PIN_12"/>
    <property type="match status" value="1"/>
</dbReference>
<dbReference type="InterPro" id="IPR032557">
    <property type="entry name" value="DUF4935"/>
</dbReference>
<evidence type="ECO:0000313" key="3">
    <source>
        <dbReference type="EMBL" id="MBO1267810.1"/>
    </source>
</evidence>
<organism evidence="3 4">
    <name type="scientific">Arthrobacter cavernae</name>
    <dbReference type="NCBI Taxonomy" id="2817681"/>
    <lineage>
        <taxon>Bacteria</taxon>
        <taxon>Bacillati</taxon>
        <taxon>Actinomycetota</taxon>
        <taxon>Actinomycetes</taxon>
        <taxon>Micrococcales</taxon>
        <taxon>Micrococcaceae</taxon>
        <taxon>Arthrobacter</taxon>
    </lineage>
</organism>
<sequence length="412" mass="44969">MTETPPASTQPLLAVIDSNAVHGAISFEGKIWERIAEHQKAGRVELYFPEVVLKELTRQKTSDIQDQTKQKIDRFKKALKDLERSKANLDPIDFPKLEGLVEIHMGAEYVRKSLEEAVARVGGQILPAPSVDADHLAAAATGRKKPFKPNGEGAGDYLIWRTIVVLSHSRPDAEIWFVSANYKDFSAGEKDKGAPHADLAESLPDGSQFKILQTLGTLSDSLNSRSDSNTPRPGDLMTTHDSAAEDEAEPAQTHHIESRNSGLDDLVAKACVDYLDSDVMYQEVADHNYDNSAGLELIGNAYPREIQNATVSYIEGDPGTVMWQLDENYNGTTVVGTATIEGEIELEGYMFKSELALADASSEIHVSNSNHNHHMAEVTFSSDFIAQLGIRIEGSGVPEITELVSIKLGIGS</sequence>
<dbReference type="EMBL" id="JAFNLL010000013">
    <property type="protein sequence ID" value="MBO1267810.1"/>
    <property type="molecule type" value="Genomic_DNA"/>
</dbReference>